<gene>
    <name evidence="4" type="ORF">CDQ84_03010</name>
</gene>
<dbReference type="Gene3D" id="3.40.50.11740">
    <property type="entry name" value="HypD, alpha/beta domain 2"/>
    <property type="match status" value="2"/>
</dbReference>
<accession>A0A2K2FQQ7</accession>
<dbReference type="RefSeq" id="WP_103080237.1">
    <property type="nucleotide sequence ID" value="NZ_CP021850.1"/>
</dbReference>
<dbReference type="PANTHER" id="PTHR30149:SF0">
    <property type="entry name" value="HYDROGENASE MATURATION FACTOR HYPD"/>
    <property type="match status" value="1"/>
</dbReference>
<dbReference type="GO" id="GO:0005506">
    <property type="term" value="F:iron ion binding"/>
    <property type="evidence" value="ECO:0007669"/>
    <property type="project" value="TreeGrafter"/>
</dbReference>
<dbReference type="KEGG" id="cthd:CDO33_06035"/>
<reference evidence="4 5" key="1">
    <citation type="submission" date="2017-06" db="EMBL/GenBank/DDBJ databases">
        <title>Investigating the central metabolism of Clostridium thermosuccinogenes.</title>
        <authorList>
            <person name="Koendjbiharie J.G."/>
            <person name="van Kranenburg R."/>
        </authorList>
    </citation>
    <scope>NUCLEOTIDE SEQUENCE [LARGE SCALE GENOMIC DNA]</scope>
    <source>
        <strain evidence="4 5">DSM 5806</strain>
    </source>
</reference>
<proteinExistence type="inferred from homology"/>
<dbReference type="PIRSF" id="PIRSF005622">
    <property type="entry name" value="Hydrgn_mat_hypD"/>
    <property type="match status" value="1"/>
</dbReference>
<dbReference type="Gene3D" id="6.10.20.100">
    <property type="match status" value="1"/>
</dbReference>
<dbReference type="Pfam" id="PF01924">
    <property type="entry name" value="HypD"/>
    <property type="match status" value="1"/>
</dbReference>
<organism evidence="4 5">
    <name type="scientific">Clostridium thermosuccinogenes</name>
    <dbReference type="NCBI Taxonomy" id="84032"/>
    <lineage>
        <taxon>Bacteria</taxon>
        <taxon>Bacillati</taxon>
        <taxon>Bacillota</taxon>
        <taxon>Clostridia</taxon>
        <taxon>Eubacteriales</taxon>
        <taxon>Clostridiaceae</taxon>
        <taxon>Clostridium</taxon>
    </lineage>
</organism>
<dbReference type="Proteomes" id="UP000236151">
    <property type="component" value="Unassembled WGS sequence"/>
</dbReference>
<keyword evidence="2" id="KW-0479">Metal-binding</keyword>
<protein>
    <submittedName>
        <fullName evidence="4">Hydrogenase formation protein HypD</fullName>
    </submittedName>
</protein>
<sequence>MNNLIDEFRNSDTARKMVRILSEYKGRPVNLMEVCGTHTMSIFRFGIRDVLPESVRLLSGPGCPVCVTPNYFIDAAIELSKMDDVIITTFGDMMRVPGNGSSLLEQKASGKDIRIVYSPLDSLKIAANNPDKKVVFLSVGFETTTPVSALTVIKAKEEGINNFYLLSANKTMPEVLKTLCLDPEVNIDGFIYPGHVSVITGTAMYDEIAEKYGMPGVIAGFEPLDILHAIIRLVSNIMSGRVLSENGYKRAVNPEGNPVALARLYEVFEPCDARWRGIGLIPGSGLKMRDAYADYDAWKVFDIQVTDHSDPKGCLCGEVLKGKRTPKECKLFNTICTPENPVGACMVSSEGTCAAYYKYDMKR</sequence>
<dbReference type="GO" id="GO:0051539">
    <property type="term" value="F:4 iron, 4 sulfur cluster binding"/>
    <property type="evidence" value="ECO:0007669"/>
    <property type="project" value="TreeGrafter"/>
</dbReference>
<evidence type="ECO:0000256" key="2">
    <source>
        <dbReference type="ARBA" id="ARBA00022723"/>
    </source>
</evidence>
<evidence type="ECO:0000256" key="3">
    <source>
        <dbReference type="ARBA" id="ARBA00023004"/>
    </source>
</evidence>
<comment type="similarity">
    <text evidence="1">Belongs to the HypD family.</text>
</comment>
<dbReference type="InterPro" id="IPR042244">
    <property type="entry name" value="HypD_2_sf"/>
</dbReference>
<dbReference type="InterPro" id="IPR042243">
    <property type="entry name" value="HypD_1"/>
</dbReference>
<evidence type="ECO:0000313" key="5">
    <source>
        <dbReference type="Proteomes" id="UP000236151"/>
    </source>
</evidence>
<dbReference type="GO" id="GO:0070025">
    <property type="term" value="F:carbon monoxide binding"/>
    <property type="evidence" value="ECO:0007669"/>
    <property type="project" value="TreeGrafter"/>
</dbReference>
<dbReference type="InterPro" id="IPR002780">
    <property type="entry name" value="Hyd_form_HypD"/>
</dbReference>
<dbReference type="GO" id="GO:0051604">
    <property type="term" value="P:protein maturation"/>
    <property type="evidence" value="ECO:0007669"/>
    <property type="project" value="TreeGrafter"/>
</dbReference>
<dbReference type="EMBL" id="NIOJ01000004">
    <property type="protein sequence ID" value="PNU01109.1"/>
    <property type="molecule type" value="Genomic_DNA"/>
</dbReference>
<keyword evidence="3" id="KW-0408">Iron</keyword>
<evidence type="ECO:0000256" key="1">
    <source>
        <dbReference type="ARBA" id="ARBA00007888"/>
    </source>
</evidence>
<evidence type="ECO:0000313" key="4">
    <source>
        <dbReference type="EMBL" id="PNU01109.1"/>
    </source>
</evidence>
<keyword evidence="5" id="KW-1185">Reference proteome</keyword>
<dbReference type="NCBIfam" id="TIGR00075">
    <property type="entry name" value="hypD"/>
    <property type="match status" value="1"/>
</dbReference>
<dbReference type="PANTHER" id="PTHR30149">
    <property type="entry name" value="HYDROGENASE PROTEIN ASSEMBLY PROTEIN HYPD"/>
    <property type="match status" value="1"/>
</dbReference>
<dbReference type="OrthoDB" id="9770424at2"/>
<dbReference type="AlphaFoldDB" id="A0A2K2FQQ7"/>
<comment type="caution">
    <text evidence="4">The sequence shown here is derived from an EMBL/GenBank/DDBJ whole genome shotgun (WGS) entry which is preliminary data.</text>
</comment>
<name>A0A2K2FQQ7_9CLOT</name>